<evidence type="ECO:0000256" key="2">
    <source>
        <dbReference type="ARBA" id="ARBA00005887"/>
    </source>
</evidence>
<gene>
    <name evidence="12" type="ORF">OEZ85_004106</name>
</gene>
<evidence type="ECO:0000259" key="11">
    <source>
        <dbReference type="Pfam" id="PF00909"/>
    </source>
</evidence>
<feature type="domain" description="Ammonium transporter AmtB-like" evidence="11">
    <location>
        <begin position="61"/>
        <end position="235"/>
    </location>
</feature>
<keyword evidence="13" id="KW-1185">Reference proteome</keyword>
<sequence>MPSAVQQNKLARLAFVLVPLLASLLAVTAAQAEQKSAARESAAAASQLQDRADPYATSLVIVNGFLVFFMQVGFLAYETGSGRAKNVRNILLKNLLDVMLAAIVWWAVGYGFAYGKSAKGIIGTNLFFYEGGSTFDKSTRPWFFSWTFCIASCTIISGCLAERTALSAYPVATLLISGVVHPLLVHWLWSPYGWMSNIGECQVLDFAGGMVVHMLGGLFGLMGAWQCGPRLGRFELAASEDEDDEDEEQQQDPGPAAGSSRHAYETSAAAAAGGSRVSWDTAGGSAAAAAAAGCGGHRLGEPGAGLMGLGHQALPAVATRATGGGDAHSTGTGNSSPLPVISAAWAAEEPVSSGGSFPGWPAGARLAAHDGGSAAFSDSPVICSGIAAHKAAAAGAPAAAGPHAPSRPGRCGMSHFVPKPMPGHDMAFVTLGTFMLWFGWFGFNNGSVYMYVSGNTMPGWDSNMANIASAEVVQRTSMNTALGGASGGLTALLVAAIFSGTYDLRICCNGVLSGLVTVTCMCGFVDPWAAVVCSGIAGAIYTGVSTLLLRCGIDDPLDSSAVHLGNGLLGTLMLAFVAKPEHVLALTGSPCGGVFYSSTGWLQLGLQLMGVVLVIVVAGGSAWIMFWVLARKGLLRVDQVTELAGIDNMDHGGPAYPEFAANSFLSAGGGQNTASAGRRMLQ</sequence>
<dbReference type="PANTHER" id="PTHR11730">
    <property type="entry name" value="AMMONIUM TRANSPORTER"/>
    <property type="match status" value="1"/>
</dbReference>
<feature type="transmembrane region" description="Helical" evidence="9">
    <location>
        <begin position="90"/>
        <end position="108"/>
    </location>
</feature>
<comment type="similarity">
    <text evidence="2">Belongs to the ammonia transporter channel (TC 1.A.11.2) family.</text>
</comment>
<dbReference type="Proteomes" id="UP001244341">
    <property type="component" value="Chromosome 10b"/>
</dbReference>
<evidence type="ECO:0000256" key="6">
    <source>
        <dbReference type="ARBA" id="ARBA00023136"/>
    </source>
</evidence>
<feature type="transmembrane region" description="Helical" evidence="9">
    <location>
        <begin position="204"/>
        <end position="225"/>
    </location>
</feature>
<comment type="subcellular location">
    <subcellularLocation>
        <location evidence="1">Membrane</location>
        <topology evidence="1">Multi-pass membrane protein</topology>
    </subcellularLocation>
</comment>
<dbReference type="Pfam" id="PF00909">
    <property type="entry name" value="Ammonium_transp"/>
    <property type="match status" value="2"/>
</dbReference>
<keyword evidence="6 9" id="KW-0472">Membrane</keyword>
<evidence type="ECO:0000313" key="12">
    <source>
        <dbReference type="EMBL" id="WIA19495.1"/>
    </source>
</evidence>
<accession>A0ABY8UDQ2</accession>
<dbReference type="Gene3D" id="1.10.3430.10">
    <property type="entry name" value="Ammonium transporter AmtB like domains"/>
    <property type="match status" value="2"/>
</dbReference>
<reference evidence="12 13" key="1">
    <citation type="submission" date="2023-05" db="EMBL/GenBank/DDBJ databases">
        <title>A 100% complete, gapless, phased diploid assembly of the Scenedesmus obliquus UTEX 3031 genome.</title>
        <authorList>
            <person name="Biondi T.C."/>
            <person name="Hanschen E.R."/>
            <person name="Kwon T."/>
            <person name="Eng W."/>
            <person name="Kruse C.P.S."/>
            <person name="Koehler S.I."/>
            <person name="Kunde Y."/>
            <person name="Gleasner C.D."/>
            <person name="You Mak K.T."/>
            <person name="Polle J."/>
            <person name="Hovde B.T."/>
            <person name="Starkenburg S.R."/>
        </authorList>
    </citation>
    <scope>NUCLEOTIDE SEQUENCE [LARGE SCALE GENOMIC DNA]</scope>
    <source>
        <strain evidence="12 13">DOE0152z</strain>
    </source>
</reference>
<feature type="signal peptide" evidence="10">
    <location>
        <begin position="1"/>
        <end position="32"/>
    </location>
</feature>
<dbReference type="InterPro" id="IPR029020">
    <property type="entry name" value="Ammonium/urea_transptr"/>
</dbReference>
<feature type="domain" description="Ammonium transporter AmtB-like" evidence="11">
    <location>
        <begin position="419"/>
        <end position="656"/>
    </location>
</feature>
<feature type="transmembrane region" description="Helical" evidence="9">
    <location>
        <begin position="168"/>
        <end position="189"/>
    </location>
</feature>
<feature type="compositionally biased region" description="Acidic residues" evidence="8">
    <location>
        <begin position="239"/>
        <end position="250"/>
    </location>
</feature>
<keyword evidence="10" id="KW-0732">Signal</keyword>
<dbReference type="SUPFAM" id="SSF111352">
    <property type="entry name" value="Ammonium transporter"/>
    <property type="match status" value="2"/>
</dbReference>
<feature type="chain" id="PRO_5047273981" description="Ammonium transporter AmtB-like domain-containing protein" evidence="10">
    <location>
        <begin position="33"/>
        <end position="682"/>
    </location>
</feature>
<keyword evidence="3" id="KW-0813">Transport</keyword>
<evidence type="ECO:0000256" key="10">
    <source>
        <dbReference type="SAM" id="SignalP"/>
    </source>
</evidence>
<keyword evidence="5 9" id="KW-1133">Transmembrane helix</keyword>
<evidence type="ECO:0000313" key="13">
    <source>
        <dbReference type="Proteomes" id="UP001244341"/>
    </source>
</evidence>
<evidence type="ECO:0000256" key="4">
    <source>
        <dbReference type="ARBA" id="ARBA00022692"/>
    </source>
</evidence>
<dbReference type="InterPro" id="IPR024041">
    <property type="entry name" value="NH4_transpt_AmtB-like_dom"/>
</dbReference>
<proteinExistence type="inferred from homology"/>
<evidence type="ECO:0000256" key="7">
    <source>
        <dbReference type="ARBA" id="ARBA00023177"/>
    </source>
</evidence>
<evidence type="ECO:0000256" key="9">
    <source>
        <dbReference type="SAM" id="Phobius"/>
    </source>
</evidence>
<evidence type="ECO:0000256" key="1">
    <source>
        <dbReference type="ARBA" id="ARBA00004141"/>
    </source>
</evidence>
<name>A0ABY8UDQ2_TETOB</name>
<dbReference type="EMBL" id="CP126217">
    <property type="protein sequence ID" value="WIA19495.1"/>
    <property type="molecule type" value="Genomic_DNA"/>
</dbReference>
<feature type="transmembrane region" description="Helical" evidence="9">
    <location>
        <begin position="56"/>
        <end position="78"/>
    </location>
</feature>
<evidence type="ECO:0000256" key="3">
    <source>
        <dbReference type="ARBA" id="ARBA00022448"/>
    </source>
</evidence>
<feature type="region of interest" description="Disordered" evidence="8">
    <location>
        <begin position="239"/>
        <end position="265"/>
    </location>
</feature>
<feature type="transmembrane region" description="Helical" evidence="9">
    <location>
        <begin position="604"/>
        <end position="629"/>
    </location>
</feature>
<keyword evidence="7" id="KW-0924">Ammonia transport</keyword>
<evidence type="ECO:0000256" key="5">
    <source>
        <dbReference type="ARBA" id="ARBA00022989"/>
    </source>
</evidence>
<feature type="transmembrane region" description="Helical" evidence="9">
    <location>
        <begin position="426"/>
        <end position="443"/>
    </location>
</feature>
<organism evidence="12 13">
    <name type="scientific">Tetradesmus obliquus</name>
    <name type="common">Green alga</name>
    <name type="synonym">Acutodesmus obliquus</name>
    <dbReference type="NCBI Taxonomy" id="3088"/>
    <lineage>
        <taxon>Eukaryota</taxon>
        <taxon>Viridiplantae</taxon>
        <taxon>Chlorophyta</taxon>
        <taxon>core chlorophytes</taxon>
        <taxon>Chlorophyceae</taxon>
        <taxon>CS clade</taxon>
        <taxon>Sphaeropleales</taxon>
        <taxon>Scenedesmaceae</taxon>
        <taxon>Tetradesmus</taxon>
    </lineage>
</organism>
<keyword evidence="4 9" id="KW-0812">Transmembrane</keyword>
<evidence type="ECO:0000256" key="8">
    <source>
        <dbReference type="SAM" id="MobiDB-lite"/>
    </source>
</evidence>
<dbReference type="PANTHER" id="PTHR11730:SF6">
    <property type="entry name" value="AMMONIUM TRANSPORTER"/>
    <property type="match status" value="1"/>
</dbReference>
<protein>
    <recommendedName>
        <fullName evidence="11">Ammonium transporter AmtB-like domain-containing protein</fullName>
    </recommendedName>
</protein>
<feature type="transmembrane region" description="Helical" evidence="9">
    <location>
        <begin position="143"/>
        <end position="161"/>
    </location>
</feature>